<dbReference type="RefSeq" id="XP_066803683.1">
    <property type="nucleotide sequence ID" value="XM_066946182.1"/>
</dbReference>
<feature type="compositionally biased region" description="Low complexity" evidence="1">
    <location>
        <begin position="128"/>
        <end position="137"/>
    </location>
</feature>
<dbReference type="EMBL" id="JBCAWK010000005">
    <property type="protein sequence ID" value="KAK8858842.1"/>
    <property type="molecule type" value="Genomic_DNA"/>
</dbReference>
<accession>A0AAW0Z0G3</accession>
<keyword evidence="2" id="KW-0812">Transmembrane</keyword>
<dbReference type="GeneID" id="92180330"/>
<name>A0AAW0Z0G3_9TREE</name>
<keyword evidence="2" id="KW-0472">Membrane</keyword>
<keyword evidence="2" id="KW-1133">Transmembrane helix</keyword>
<feature type="region of interest" description="Disordered" evidence="1">
    <location>
        <begin position="70"/>
        <end position="186"/>
    </location>
</feature>
<evidence type="ECO:0000313" key="4">
    <source>
        <dbReference type="Proteomes" id="UP001388673"/>
    </source>
</evidence>
<keyword evidence="4" id="KW-1185">Reference proteome</keyword>
<evidence type="ECO:0000256" key="1">
    <source>
        <dbReference type="SAM" id="MobiDB-lite"/>
    </source>
</evidence>
<evidence type="ECO:0000256" key="2">
    <source>
        <dbReference type="SAM" id="Phobius"/>
    </source>
</evidence>
<feature type="compositionally biased region" description="Basic and acidic residues" evidence="1">
    <location>
        <begin position="152"/>
        <end position="165"/>
    </location>
</feature>
<dbReference type="AlphaFoldDB" id="A0AAW0Z0G3"/>
<dbReference type="Proteomes" id="UP001388673">
    <property type="component" value="Unassembled WGS sequence"/>
</dbReference>
<dbReference type="KEGG" id="kne:92180330"/>
<feature type="compositionally biased region" description="Polar residues" evidence="1">
    <location>
        <begin position="329"/>
        <end position="341"/>
    </location>
</feature>
<feature type="compositionally biased region" description="Polar residues" evidence="1">
    <location>
        <begin position="170"/>
        <end position="182"/>
    </location>
</feature>
<gene>
    <name evidence="3" type="ORF">IAR55_003072</name>
</gene>
<comment type="caution">
    <text evidence="3">The sequence shown here is derived from an EMBL/GenBank/DDBJ whole genome shotgun (WGS) entry which is preliminary data.</text>
</comment>
<sequence length="363" mass="39394">MKGRARPHLSDGSVDPAHEDFLQRHATGFYISIASILSVITLICLYSLWRGPTRSYFPQWCHRLRDRHRHRHGRDLVDPQGLEGSQTKRRSGMWRDENQHGRGKTVYLTDLRRSTTNTLKKPRPGYGSNSQSTSSSSLKINGDEESGVIGMGRDRDKSRDKEVRDGQPSWPGTISTFGNPTESMIVPLPLPNGSDTSRGTIQVLREGTQTSPQLARTPGQLPSSDNERLPFANASTNTPRGVGNRISSPLIDGRPAQSSPLRTTFVLPDTSTQETSLPSIDPPPSVPQPMSLPTSVPPPASGQDRVSFPLKGGVNSLNGGGANDLVYAGTSSPSTMPTTDQGEQRKATVLSSTLPENTFAHAL</sequence>
<organism evidence="3 4">
    <name type="scientific">Kwoniella newhampshirensis</name>
    <dbReference type="NCBI Taxonomy" id="1651941"/>
    <lineage>
        <taxon>Eukaryota</taxon>
        <taxon>Fungi</taxon>
        <taxon>Dikarya</taxon>
        <taxon>Basidiomycota</taxon>
        <taxon>Agaricomycotina</taxon>
        <taxon>Tremellomycetes</taxon>
        <taxon>Tremellales</taxon>
        <taxon>Cryptococcaceae</taxon>
        <taxon>Kwoniella</taxon>
    </lineage>
</organism>
<reference evidence="3 4" key="1">
    <citation type="journal article" date="2024" name="bioRxiv">
        <title>Comparative genomics of Cryptococcus and Kwoniella reveals pathogenesis evolution and contrasting karyotype dynamics via intercentromeric recombination or chromosome fusion.</title>
        <authorList>
            <person name="Coelho M.A."/>
            <person name="David-Palma M."/>
            <person name="Shea T."/>
            <person name="Bowers K."/>
            <person name="McGinley-Smith S."/>
            <person name="Mohammad A.W."/>
            <person name="Gnirke A."/>
            <person name="Yurkov A.M."/>
            <person name="Nowrousian M."/>
            <person name="Sun S."/>
            <person name="Cuomo C.A."/>
            <person name="Heitman J."/>
        </authorList>
    </citation>
    <scope>NUCLEOTIDE SEQUENCE [LARGE SCALE GENOMIC DNA]</scope>
    <source>
        <strain evidence="3 4">CBS 13917</strain>
    </source>
</reference>
<feature type="compositionally biased region" description="Polar residues" evidence="1">
    <location>
        <begin position="207"/>
        <end position="224"/>
    </location>
</feature>
<protein>
    <submittedName>
        <fullName evidence="3">Uncharacterized protein</fullName>
    </submittedName>
</protein>
<feature type="region of interest" description="Disordered" evidence="1">
    <location>
        <begin position="206"/>
        <end position="363"/>
    </location>
</feature>
<feature type="transmembrane region" description="Helical" evidence="2">
    <location>
        <begin position="29"/>
        <end position="49"/>
    </location>
</feature>
<evidence type="ECO:0000313" key="3">
    <source>
        <dbReference type="EMBL" id="KAK8858842.1"/>
    </source>
</evidence>
<proteinExistence type="predicted"/>